<accession>V4QVJ3</accession>
<dbReference type="EMBL" id="AWXZ01000038">
    <property type="protein sequence ID" value="ESR23782.1"/>
    <property type="molecule type" value="Genomic_DNA"/>
</dbReference>
<dbReference type="Pfam" id="PF07331">
    <property type="entry name" value="TctB"/>
    <property type="match status" value="1"/>
</dbReference>
<dbReference type="AlphaFoldDB" id="V4QVJ3"/>
<evidence type="ECO:0000313" key="4">
    <source>
        <dbReference type="Proteomes" id="UP000017819"/>
    </source>
</evidence>
<feature type="transmembrane region" description="Helical" evidence="1">
    <location>
        <begin position="125"/>
        <end position="147"/>
    </location>
</feature>
<feature type="transmembrane region" description="Helical" evidence="1">
    <location>
        <begin position="12"/>
        <end position="28"/>
    </location>
</feature>
<keyword evidence="1" id="KW-0472">Membrane</keyword>
<dbReference type="OrthoDB" id="9993321at2"/>
<evidence type="ECO:0000259" key="2">
    <source>
        <dbReference type="Pfam" id="PF07331"/>
    </source>
</evidence>
<dbReference type="STRING" id="631454.N177_3012"/>
<keyword evidence="1" id="KW-0812">Transmembrane</keyword>
<feature type="transmembrane region" description="Helical" evidence="1">
    <location>
        <begin position="88"/>
        <end position="119"/>
    </location>
</feature>
<sequence length="161" mass="17475">MDNILRRSRSWTGLVFVALGVIGLWDGYRLATALRTTVSFDQVGPGGYLIGISLGLVLAGLAAILVEWRYGIGEARQAEPGLRWRMPVLAAAFALYGVLMTTGGYPVATFAFFMVAYAVTGVRPWHRVLLAAFLSFVALQLVFIVFADMPLPMGPLRLPGL</sequence>
<gene>
    <name evidence="3" type="ORF">N177_3012</name>
</gene>
<dbReference type="RefSeq" id="WP_023433135.1">
    <property type="nucleotide sequence ID" value="NZ_AWXZ01000038.1"/>
</dbReference>
<protein>
    <recommendedName>
        <fullName evidence="2">DUF1468 domain-containing protein</fullName>
    </recommendedName>
</protein>
<organism evidence="3 4">
    <name type="scientific">Lutibaculum baratangense AMV1</name>
    <dbReference type="NCBI Taxonomy" id="631454"/>
    <lineage>
        <taxon>Bacteria</taxon>
        <taxon>Pseudomonadati</taxon>
        <taxon>Pseudomonadota</taxon>
        <taxon>Alphaproteobacteria</taxon>
        <taxon>Hyphomicrobiales</taxon>
        <taxon>Tepidamorphaceae</taxon>
        <taxon>Lutibaculum</taxon>
    </lineage>
</organism>
<reference evidence="3 4" key="1">
    <citation type="journal article" date="2014" name="Genome Announc.">
        <title>Draft Genome Sequence of Lutibaculum baratangense Strain AMV1T, Isolated from a Mud Volcano in Andamans, India.</title>
        <authorList>
            <person name="Singh A."/>
            <person name="Sreenivas A."/>
            <person name="Sathyanarayana Reddy G."/>
            <person name="Pinnaka A.K."/>
            <person name="Shivaji S."/>
        </authorList>
    </citation>
    <scope>NUCLEOTIDE SEQUENCE [LARGE SCALE GENOMIC DNA]</scope>
    <source>
        <strain evidence="3 4">AMV1</strain>
    </source>
</reference>
<keyword evidence="4" id="KW-1185">Reference proteome</keyword>
<evidence type="ECO:0000313" key="3">
    <source>
        <dbReference type="EMBL" id="ESR23782.1"/>
    </source>
</evidence>
<name>V4QVJ3_9HYPH</name>
<dbReference type="Proteomes" id="UP000017819">
    <property type="component" value="Unassembled WGS sequence"/>
</dbReference>
<feature type="domain" description="DUF1468" evidence="2">
    <location>
        <begin position="11"/>
        <end position="152"/>
    </location>
</feature>
<dbReference type="InterPro" id="IPR009936">
    <property type="entry name" value="DUF1468"/>
</dbReference>
<keyword evidence="1" id="KW-1133">Transmembrane helix</keyword>
<feature type="transmembrane region" description="Helical" evidence="1">
    <location>
        <begin position="48"/>
        <end position="68"/>
    </location>
</feature>
<comment type="caution">
    <text evidence="3">The sequence shown here is derived from an EMBL/GenBank/DDBJ whole genome shotgun (WGS) entry which is preliminary data.</text>
</comment>
<evidence type="ECO:0000256" key="1">
    <source>
        <dbReference type="SAM" id="Phobius"/>
    </source>
</evidence>
<proteinExistence type="predicted"/>